<protein>
    <submittedName>
        <fullName evidence="2">Acetyltransferase (GNAT) family protein</fullName>
    </submittedName>
</protein>
<sequence length="247" mass="28578">MTYKDLLEIGETSYYQTDRLTYYKNPVVSERYFDNYLSYRSMPSLADLKKDLAYVAKEQQDYPSHYAFLFFAENEELSADMRAYLTDHHFSLEKHLIFTNELAKLHLKERDISPVTIEQLSEASFSAYLAYKYQANLAYGETYANQCKADNEANLLTNGSTIYLAIEEGKIIGDITAWECGDYIEMDDFSVDEAYRGRGIGTALQRKASQGYKKVILISEEANRAMYEHQGYQEAAYYWTALKTSTR</sequence>
<dbReference type="InterPro" id="IPR016181">
    <property type="entry name" value="Acyl_CoA_acyltransferase"/>
</dbReference>
<dbReference type="PROSITE" id="PS51186">
    <property type="entry name" value="GNAT"/>
    <property type="match status" value="1"/>
</dbReference>
<dbReference type="GO" id="GO:0016747">
    <property type="term" value="F:acyltransferase activity, transferring groups other than amino-acyl groups"/>
    <property type="evidence" value="ECO:0007669"/>
    <property type="project" value="InterPro"/>
</dbReference>
<dbReference type="InterPro" id="IPR000182">
    <property type="entry name" value="GNAT_dom"/>
</dbReference>
<dbReference type="Pfam" id="PF18467">
    <property type="entry name" value="DUF5613"/>
    <property type="match status" value="1"/>
</dbReference>
<organism evidence="2 3">
    <name type="scientific">Streptococcus equi subsp. equi</name>
    <dbReference type="NCBI Taxonomy" id="148942"/>
    <lineage>
        <taxon>Bacteria</taxon>
        <taxon>Bacillati</taxon>
        <taxon>Bacillota</taxon>
        <taxon>Bacilli</taxon>
        <taxon>Lactobacillales</taxon>
        <taxon>Streptococcaceae</taxon>
        <taxon>Streptococcus</taxon>
    </lineage>
</organism>
<evidence type="ECO:0000313" key="2">
    <source>
        <dbReference type="EMBL" id="SUN46736.1"/>
    </source>
</evidence>
<name>A0A380JQ82_9STRE</name>
<dbReference type="Proteomes" id="UP000254461">
    <property type="component" value="Unassembled WGS sequence"/>
</dbReference>
<proteinExistence type="predicted"/>
<feature type="domain" description="N-acetyltransferase" evidence="1">
    <location>
        <begin position="115"/>
        <end position="247"/>
    </location>
</feature>
<dbReference type="AlphaFoldDB" id="A0A380JQ82"/>
<dbReference type="Pfam" id="PF13508">
    <property type="entry name" value="Acetyltransf_7"/>
    <property type="match status" value="1"/>
</dbReference>
<evidence type="ECO:0000313" key="3">
    <source>
        <dbReference type="Proteomes" id="UP000254461"/>
    </source>
</evidence>
<dbReference type="InterPro" id="IPR040549">
    <property type="entry name" value="DUF5613"/>
</dbReference>
<dbReference type="SUPFAM" id="SSF55729">
    <property type="entry name" value="Acyl-CoA N-acyltransferases (Nat)"/>
    <property type="match status" value="1"/>
</dbReference>
<dbReference type="EMBL" id="UHFF01000002">
    <property type="protein sequence ID" value="SUN46736.1"/>
    <property type="molecule type" value="Genomic_DNA"/>
</dbReference>
<dbReference type="RefSeq" id="WP_115251031.1">
    <property type="nucleotide sequence ID" value="NZ_UHFF01000002.1"/>
</dbReference>
<evidence type="ECO:0000259" key="1">
    <source>
        <dbReference type="PROSITE" id="PS51186"/>
    </source>
</evidence>
<reference evidence="2 3" key="1">
    <citation type="submission" date="2018-06" db="EMBL/GenBank/DDBJ databases">
        <authorList>
            <consortium name="Pathogen Informatics"/>
            <person name="Doyle S."/>
        </authorList>
    </citation>
    <scope>NUCLEOTIDE SEQUENCE [LARGE SCALE GENOMIC DNA]</scope>
    <source>
        <strain evidence="2 3">NCTC12092</strain>
    </source>
</reference>
<accession>A0A380JQ82</accession>
<dbReference type="Gene3D" id="3.40.630.30">
    <property type="match status" value="1"/>
</dbReference>
<keyword evidence="2" id="KW-0808">Transferase</keyword>
<dbReference type="CDD" id="cd04301">
    <property type="entry name" value="NAT_SF"/>
    <property type="match status" value="1"/>
</dbReference>
<gene>
    <name evidence="2" type="ORF">NCTC12092_01168</name>
</gene>